<dbReference type="EMBL" id="QRVL01000010">
    <property type="protein sequence ID" value="RGS38857.1"/>
    <property type="molecule type" value="Genomic_DNA"/>
</dbReference>
<evidence type="ECO:0000313" key="1">
    <source>
        <dbReference type="EMBL" id="RGS38857.1"/>
    </source>
</evidence>
<gene>
    <name evidence="1" type="ORF">DWX93_11560</name>
</gene>
<organism evidence="1 2">
    <name type="scientific">Roseburia hominis</name>
    <dbReference type="NCBI Taxonomy" id="301301"/>
    <lineage>
        <taxon>Bacteria</taxon>
        <taxon>Bacillati</taxon>
        <taxon>Bacillota</taxon>
        <taxon>Clostridia</taxon>
        <taxon>Lachnospirales</taxon>
        <taxon>Lachnospiraceae</taxon>
        <taxon>Roseburia</taxon>
    </lineage>
</organism>
<protein>
    <submittedName>
        <fullName evidence="1">Uncharacterized protein</fullName>
    </submittedName>
</protein>
<name>A0A395V7H2_9FIRM</name>
<comment type="caution">
    <text evidence="1">The sequence shown here is derived from an EMBL/GenBank/DDBJ whole genome shotgun (WGS) entry which is preliminary data.</text>
</comment>
<dbReference type="Gene3D" id="3.40.50.2300">
    <property type="match status" value="1"/>
</dbReference>
<accession>A0A395V7H2</accession>
<evidence type="ECO:0000313" key="2">
    <source>
        <dbReference type="Proteomes" id="UP000266172"/>
    </source>
</evidence>
<dbReference type="RefSeq" id="WP_118097751.1">
    <property type="nucleotide sequence ID" value="NZ_CAUGCI010000006.1"/>
</dbReference>
<dbReference type="AlphaFoldDB" id="A0A395V7H2"/>
<reference evidence="1 2" key="1">
    <citation type="submission" date="2018-08" db="EMBL/GenBank/DDBJ databases">
        <title>A genome reference for cultivated species of the human gut microbiota.</title>
        <authorList>
            <person name="Zou Y."/>
            <person name="Xue W."/>
            <person name="Luo G."/>
        </authorList>
    </citation>
    <scope>NUCLEOTIDE SEQUENCE [LARGE SCALE GENOMIC DNA]</scope>
    <source>
        <strain evidence="1 2">AF22-12AC</strain>
    </source>
</reference>
<proteinExistence type="predicted"/>
<sequence>MRYDLNILWVEDTATYYEETKEILETYAEDNGISLKFHYIQDVNVFFEKIKNNEKGFRLYDIFFIDYSLSSGIVGSQLITDLRAKNMDSDILFYSSDKESEIRRIIEEDIGSFEGVYVANRDNFDDKSYLLINKNARRLTSLSNIRGYLMDQTSENDFTVQSYILYKFDKLTSVQKQEISNILLEYIKTKKHEFTEKVDDQIANLEKDGIKNINKILGLSSELFPISLKYEIFAKMLEYDSELTFDDVTVEQYLSEIVKARNTLAHKKLDVCRTQEYILYYDTMRQLEARKCQEDCIEHSDNYKISINEWNELRKKIHAFGNEVDETQKKLQKIEAETN</sequence>
<dbReference type="Proteomes" id="UP000266172">
    <property type="component" value="Unassembled WGS sequence"/>
</dbReference>